<comment type="caution">
    <text evidence="1">The sequence shown here is derived from an EMBL/GenBank/DDBJ whole genome shotgun (WGS) entry which is preliminary data.</text>
</comment>
<organism evidence="1 2">
    <name type="scientific">Pseudooceanicola nanhaiensis</name>
    <dbReference type="NCBI Taxonomy" id="375761"/>
    <lineage>
        <taxon>Bacteria</taxon>
        <taxon>Pseudomonadati</taxon>
        <taxon>Pseudomonadota</taxon>
        <taxon>Alphaproteobacteria</taxon>
        <taxon>Rhodobacterales</taxon>
        <taxon>Paracoccaceae</taxon>
        <taxon>Pseudooceanicola</taxon>
    </lineage>
</organism>
<dbReference type="Proteomes" id="UP000649829">
    <property type="component" value="Unassembled WGS sequence"/>
</dbReference>
<dbReference type="SUPFAM" id="SSF50475">
    <property type="entry name" value="FMN-binding split barrel"/>
    <property type="match status" value="1"/>
</dbReference>
<accession>A0A917T3I6</accession>
<dbReference type="PANTHER" id="PTHR35802:SF1">
    <property type="entry name" value="PROTEASE SYNTHASE AND SPORULATION PROTEIN PAI 2"/>
    <property type="match status" value="1"/>
</dbReference>
<keyword evidence="2" id="KW-1185">Reference proteome</keyword>
<dbReference type="EMBL" id="BMLF01000002">
    <property type="protein sequence ID" value="GGM09360.1"/>
    <property type="molecule type" value="Genomic_DNA"/>
</dbReference>
<dbReference type="PIRSF" id="PIRSF010372">
    <property type="entry name" value="PaiB"/>
    <property type="match status" value="1"/>
</dbReference>
<dbReference type="AlphaFoldDB" id="A0A917T3I6"/>
<evidence type="ECO:0008006" key="3">
    <source>
        <dbReference type="Google" id="ProtNLM"/>
    </source>
</evidence>
<proteinExistence type="predicted"/>
<name>A0A917T3I6_9RHOB</name>
<evidence type="ECO:0000313" key="1">
    <source>
        <dbReference type="EMBL" id="GGM09360.1"/>
    </source>
</evidence>
<reference evidence="1" key="2">
    <citation type="submission" date="2020-09" db="EMBL/GenBank/DDBJ databases">
        <authorList>
            <person name="Sun Q."/>
            <person name="Zhou Y."/>
        </authorList>
    </citation>
    <scope>NUCLEOTIDE SEQUENCE</scope>
    <source>
        <strain evidence="1">CGMCC 1.6293</strain>
    </source>
</reference>
<dbReference type="RefSeq" id="WP_028286817.1">
    <property type="nucleotide sequence ID" value="NZ_BMLF01000002.1"/>
</dbReference>
<dbReference type="PANTHER" id="PTHR35802">
    <property type="entry name" value="PROTEASE SYNTHASE AND SPORULATION PROTEIN PAI 2"/>
    <property type="match status" value="1"/>
</dbReference>
<dbReference type="InterPro" id="IPR012349">
    <property type="entry name" value="Split_barrel_FMN-bd"/>
</dbReference>
<sequence>MHPNRAFRDAGDATNLAFARDQGFGILTVSNGTAAPLVSHVPFLLNEAGTEALVHLARPNPIVAALAAPASARLVVAGPHGYVSPDWYRIEDQVPTWNYVAVHLTGTLELTPQAGLQDLLDRQSAEFERRLPKTPWTSDKMTGGLMERMMRAIVPARLAIEEIDGTWKLSQNKPEAVRRAAADGVEAAGDPALAALMRTPPDRA</sequence>
<reference evidence="1" key="1">
    <citation type="journal article" date="2014" name="Int. J. Syst. Evol. Microbiol.">
        <title>Complete genome sequence of Corynebacterium casei LMG S-19264T (=DSM 44701T), isolated from a smear-ripened cheese.</title>
        <authorList>
            <consortium name="US DOE Joint Genome Institute (JGI-PGF)"/>
            <person name="Walter F."/>
            <person name="Albersmeier A."/>
            <person name="Kalinowski J."/>
            <person name="Ruckert C."/>
        </authorList>
    </citation>
    <scope>NUCLEOTIDE SEQUENCE</scope>
    <source>
        <strain evidence="1">CGMCC 1.6293</strain>
    </source>
</reference>
<protein>
    <recommendedName>
        <fullName evidence="3">Negative transcriptional regulator</fullName>
    </recommendedName>
</protein>
<dbReference type="Gene3D" id="2.30.110.10">
    <property type="entry name" value="Electron Transport, Fmn-binding Protein, Chain A"/>
    <property type="match status" value="1"/>
</dbReference>
<evidence type="ECO:0000313" key="2">
    <source>
        <dbReference type="Proteomes" id="UP000649829"/>
    </source>
</evidence>
<gene>
    <name evidence="1" type="ORF">GCM10011534_34210</name>
</gene>
<dbReference type="InterPro" id="IPR007396">
    <property type="entry name" value="TR_PAI2-type"/>
</dbReference>
<dbReference type="Pfam" id="PF04299">
    <property type="entry name" value="FMN_bind_2"/>
    <property type="match status" value="1"/>
</dbReference>